<evidence type="ECO:0000313" key="4">
    <source>
        <dbReference type="Proteomes" id="UP000634004"/>
    </source>
</evidence>
<dbReference type="AlphaFoldDB" id="A0A8J3CMP8"/>
<protein>
    <submittedName>
        <fullName evidence="3">ATP synthase subunit beta</fullName>
    </submittedName>
</protein>
<organism evidence="3 4">
    <name type="scientific">Algimonas arctica</name>
    <dbReference type="NCBI Taxonomy" id="1479486"/>
    <lineage>
        <taxon>Bacteria</taxon>
        <taxon>Pseudomonadati</taxon>
        <taxon>Pseudomonadota</taxon>
        <taxon>Alphaproteobacteria</taxon>
        <taxon>Maricaulales</taxon>
        <taxon>Robiginitomaculaceae</taxon>
        <taxon>Algimonas</taxon>
    </lineage>
</organism>
<gene>
    <name evidence="3" type="ORF">GCM10009069_01500</name>
</gene>
<comment type="caution">
    <text evidence="3">The sequence shown here is derived from an EMBL/GenBank/DDBJ whole genome shotgun (WGS) entry which is preliminary data.</text>
</comment>
<dbReference type="GO" id="GO:0035243">
    <property type="term" value="F:protein-arginine omega-N symmetric methyltransferase activity"/>
    <property type="evidence" value="ECO:0007669"/>
    <property type="project" value="TreeGrafter"/>
</dbReference>
<dbReference type="GO" id="GO:0032259">
    <property type="term" value="P:methylation"/>
    <property type="evidence" value="ECO:0007669"/>
    <property type="project" value="UniProtKB-KW"/>
</dbReference>
<evidence type="ECO:0000256" key="1">
    <source>
        <dbReference type="ARBA" id="ARBA00022603"/>
    </source>
</evidence>
<dbReference type="Proteomes" id="UP000634004">
    <property type="component" value="Unassembled WGS sequence"/>
</dbReference>
<dbReference type="InterPro" id="IPR003788">
    <property type="entry name" value="NDUFAF7"/>
</dbReference>
<name>A0A8J3CMP8_9PROT</name>
<proteinExistence type="predicted"/>
<sequence>MSENAVSETALSKRLKARIRDTGPMSVAEYMTLCLLDPVDGYYPTRDPLGSEGDFITAPEISQMFGECLGLWVVQSWVDLGRPSRFNLIELGPGRGVMMADILKAVALEPHCLKAAQIILVEASSALQAVQAKTLGRSGAQVSWADRLETVDDAPCLIIGNEFLDCLPIRQFVCTDPFAGEKGWSERRVGVADDGLRFETDGQAAAPSLTSTFPGTHDNPRQGDLLEICPASAQLADHLYARFAATPGRALFIDYGPETTEFGDTLQALKRHEKVGVFSAPGDTDLTARVDFEGLKALADAVGLDTVGPLAQRTFLSRLGVEVRAMALLRGNPKARPKLLRQLHRLLDEDEMGLLFKAICLSAPGLPTPLGFNA</sequence>
<keyword evidence="4" id="KW-1185">Reference proteome</keyword>
<dbReference type="SUPFAM" id="SSF53335">
    <property type="entry name" value="S-adenosyl-L-methionine-dependent methyltransferases"/>
    <property type="match status" value="1"/>
</dbReference>
<dbReference type="RefSeq" id="WP_189494350.1">
    <property type="nucleotide sequence ID" value="NZ_BMZH01000001.1"/>
</dbReference>
<dbReference type="Gene3D" id="3.40.50.12710">
    <property type="match status" value="1"/>
</dbReference>
<keyword evidence="2" id="KW-0808">Transferase</keyword>
<dbReference type="PANTHER" id="PTHR12049">
    <property type="entry name" value="PROTEIN ARGININE METHYLTRANSFERASE NDUFAF7, MITOCHONDRIAL"/>
    <property type="match status" value="1"/>
</dbReference>
<dbReference type="PANTHER" id="PTHR12049:SF7">
    <property type="entry name" value="PROTEIN ARGININE METHYLTRANSFERASE NDUFAF7, MITOCHONDRIAL"/>
    <property type="match status" value="1"/>
</dbReference>
<accession>A0A8J3CMP8</accession>
<evidence type="ECO:0000313" key="3">
    <source>
        <dbReference type="EMBL" id="GHA82093.1"/>
    </source>
</evidence>
<reference evidence="3" key="1">
    <citation type="journal article" date="2014" name="Int. J. Syst. Evol. Microbiol.">
        <title>Complete genome sequence of Corynebacterium casei LMG S-19264T (=DSM 44701T), isolated from a smear-ripened cheese.</title>
        <authorList>
            <consortium name="US DOE Joint Genome Institute (JGI-PGF)"/>
            <person name="Walter F."/>
            <person name="Albersmeier A."/>
            <person name="Kalinowski J."/>
            <person name="Ruckert C."/>
        </authorList>
    </citation>
    <scope>NUCLEOTIDE SEQUENCE</scope>
    <source>
        <strain evidence="3">KCTC 32513</strain>
    </source>
</reference>
<dbReference type="InterPro" id="IPR029063">
    <property type="entry name" value="SAM-dependent_MTases_sf"/>
</dbReference>
<keyword evidence="1" id="KW-0489">Methyltransferase</keyword>
<reference evidence="3" key="2">
    <citation type="submission" date="2020-09" db="EMBL/GenBank/DDBJ databases">
        <authorList>
            <person name="Sun Q."/>
            <person name="Kim S."/>
        </authorList>
    </citation>
    <scope>NUCLEOTIDE SEQUENCE</scope>
    <source>
        <strain evidence="3">KCTC 32513</strain>
    </source>
</reference>
<dbReference type="Pfam" id="PF02636">
    <property type="entry name" value="Methyltransf_28"/>
    <property type="match status" value="1"/>
</dbReference>
<evidence type="ECO:0000256" key="2">
    <source>
        <dbReference type="ARBA" id="ARBA00022679"/>
    </source>
</evidence>
<dbReference type="EMBL" id="BMZH01000001">
    <property type="protein sequence ID" value="GHA82093.1"/>
    <property type="molecule type" value="Genomic_DNA"/>
</dbReference>
<dbReference type="InterPro" id="IPR038375">
    <property type="entry name" value="NDUFAF7_sf"/>
</dbReference>